<protein>
    <submittedName>
        <fullName evidence="2">Uncharacterized protein</fullName>
    </submittedName>
</protein>
<sequence>MRRTRVLALTSTAIVLTGMATAAATVHRDGAAGVKPAATAPLAAHNRFDGPPTTIQPGGFGSAEVTCPAGQVPTGGGHGTSAFDIYVTDSVPLGTGWFVVAKNIGNTAQTVRAVVVCTVP</sequence>
<name>A0A4R4TA12_9ACTN</name>
<feature type="signal peptide" evidence="1">
    <location>
        <begin position="1"/>
        <end position="22"/>
    </location>
</feature>
<dbReference type="AlphaFoldDB" id="A0A4R4TA12"/>
<proteinExistence type="predicted"/>
<evidence type="ECO:0000313" key="2">
    <source>
        <dbReference type="EMBL" id="TDC73967.1"/>
    </source>
</evidence>
<dbReference type="OrthoDB" id="4329541at2"/>
<keyword evidence="3" id="KW-1185">Reference proteome</keyword>
<organism evidence="2 3">
    <name type="scientific">Streptomyces hainanensis</name>
    <dbReference type="NCBI Taxonomy" id="402648"/>
    <lineage>
        <taxon>Bacteria</taxon>
        <taxon>Bacillati</taxon>
        <taxon>Actinomycetota</taxon>
        <taxon>Actinomycetes</taxon>
        <taxon>Kitasatosporales</taxon>
        <taxon>Streptomycetaceae</taxon>
        <taxon>Streptomyces</taxon>
    </lineage>
</organism>
<evidence type="ECO:0000313" key="3">
    <source>
        <dbReference type="Proteomes" id="UP000295345"/>
    </source>
</evidence>
<evidence type="ECO:0000256" key="1">
    <source>
        <dbReference type="SAM" id="SignalP"/>
    </source>
</evidence>
<feature type="chain" id="PRO_5020282542" evidence="1">
    <location>
        <begin position="23"/>
        <end position="120"/>
    </location>
</feature>
<dbReference type="Proteomes" id="UP000295345">
    <property type="component" value="Unassembled WGS sequence"/>
</dbReference>
<gene>
    <name evidence="2" type="ORF">E1283_17450</name>
</gene>
<accession>A0A4R4TA12</accession>
<comment type="caution">
    <text evidence="2">The sequence shown here is derived from an EMBL/GenBank/DDBJ whole genome shotgun (WGS) entry which is preliminary data.</text>
</comment>
<dbReference type="EMBL" id="SMKI01000171">
    <property type="protein sequence ID" value="TDC73967.1"/>
    <property type="molecule type" value="Genomic_DNA"/>
</dbReference>
<dbReference type="RefSeq" id="WP_132818991.1">
    <property type="nucleotide sequence ID" value="NZ_SMKI01000171.1"/>
</dbReference>
<reference evidence="2 3" key="1">
    <citation type="submission" date="2019-03" db="EMBL/GenBank/DDBJ databases">
        <title>Draft genome sequences of novel Actinobacteria.</title>
        <authorList>
            <person name="Sahin N."/>
            <person name="Ay H."/>
            <person name="Saygin H."/>
        </authorList>
    </citation>
    <scope>NUCLEOTIDE SEQUENCE [LARGE SCALE GENOMIC DNA]</scope>
    <source>
        <strain evidence="2 3">DSM 41900</strain>
    </source>
</reference>
<keyword evidence="1" id="KW-0732">Signal</keyword>